<dbReference type="EMBL" id="PTQZ01000119">
    <property type="protein sequence ID" value="PQA42489.1"/>
    <property type="molecule type" value="Genomic_DNA"/>
</dbReference>
<dbReference type="RefSeq" id="WP_105192316.1">
    <property type="nucleotide sequence ID" value="NZ_PTQZ01000119.1"/>
</dbReference>
<evidence type="ECO:0000313" key="2">
    <source>
        <dbReference type="Proteomes" id="UP000243900"/>
    </source>
</evidence>
<dbReference type="SUPFAM" id="SSF54637">
    <property type="entry name" value="Thioesterase/thiol ester dehydrase-isomerase"/>
    <property type="match status" value="1"/>
</dbReference>
<dbReference type="Proteomes" id="UP000243900">
    <property type="component" value="Unassembled WGS sequence"/>
</dbReference>
<dbReference type="Pfam" id="PF14539">
    <property type="entry name" value="DUF4442"/>
    <property type="match status" value="1"/>
</dbReference>
<proteinExistence type="predicted"/>
<dbReference type="InterPro" id="IPR027961">
    <property type="entry name" value="DUF4442"/>
</dbReference>
<keyword evidence="2" id="KW-1185">Reference proteome</keyword>
<sequence length="152" mass="16125">MSKALALFNRLKTLPGGTRIFTLGVCRTAPYFGSIRPHITDLAPGLARVELRKRRSVENHLGTVHAIAMCNMAELAGGLMTDVSVPAGARWIPSGMTVKYLKKAKTDLVATADGSGIDWNAGGDVVTTVQVRDTAGELVFTADITMNVKLAG</sequence>
<protein>
    <submittedName>
        <fullName evidence="1">DUF4442 domain-containing protein</fullName>
    </submittedName>
</protein>
<dbReference type="CDD" id="cd03443">
    <property type="entry name" value="PaaI_thioesterase"/>
    <property type="match status" value="1"/>
</dbReference>
<name>A0A2P6ASH0_9GAMM</name>
<dbReference type="Gene3D" id="3.10.129.10">
    <property type="entry name" value="Hotdog Thioesterase"/>
    <property type="match status" value="1"/>
</dbReference>
<gene>
    <name evidence="1" type="ORF">C5O18_05885</name>
</gene>
<dbReference type="InterPro" id="IPR029069">
    <property type="entry name" value="HotDog_dom_sf"/>
</dbReference>
<evidence type="ECO:0000313" key="1">
    <source>
        <dbReference type="EMBL" id="PQA42489.1"/>
    </source>
</evidence>
<comment type="caution">
    <text evidence="1">The sequence shown here is derived from an EMBL/GenBank/DDBJ whole genome shotgun (WGS) entry which is preliminary data.</text>
</comment>
<organism evidence="1 2">
    <name type="scientific">Amnimonas aquatica</name>
    <dbReference type="NCBI Taxonomy" id="2094561"/>
    <lineage>
        <taxon>Bacteria</taxon>
        <taxon>Pseudomonadati</taxon>
        <taxon>Pseudomonadota</taxon>
        <taxon>Gammaproteobacteria</taxon>
        <taxon>Moraxellales</taxon>
        <taxon>Moraxellaceae</taxon>
        <taxon>Amnimonas</taxon>
    </lineage>
</organism>
<reference evidence="2" key="1">
    <citation type="submission" date="2018-02" db="EMBL/GenBank/DDBJ databases">
        <title>Genome sequencing of Solimonas sp. HR-BB.</title>
        <authorList>
            <person name="Lee Y."/>
            <person name="Jeon C.O."/>
        </authorList>
    </citation>
    <scope>NUCLEOTIDE SEQUENCE [LARGE SCALE GENOMIC DNA]</scope>
    <source>
        <strain evidence="2">HR-E</strain>
    </source>
</reference>
<dbReference type="OrthoDB" id="793353at2"/>
<accession>A0A2P6ASH0</accession>
<dbReference type="AlphaFoldDB" id="A0A2P6ASH0"/>